<evidence type="ECO:0000313" key="1">
    <source>
        <dbReference type="Proteomes" id="UP000694843"/>
    </source>
</evidence>
<protein>
    <submittedName>
        <fullName evidence="2">WD repeat and FYVE domain-containing protein 3-like</fullName>
    </submittedName>
</protein>
<gene>
    <name evidence="2" type="primary">LOC125178692</name>
</gene>
<dbReference type="GeneID" id="125178692"/>
<dbReference type="KEGG" id="hazt:125178692"/>
<keyword evidence="1" id="KW-1185">Reference proteome</keyword>
<dbReference type="Proteomes" id="UP000694843">
    <property type="component" value="Unplaced"/>
</dbReference>
<proteinExistence type="predicted"/>
<name>A0A979FRC1_HYAAZ</name>
<dbReference type="RefSeq" id="XP_047739016.1">
    <property type="nucleotide sequence ID" value="XM_047883060.1"/>
</dbReference>
<dbReference type="AlphaFoldDB" id="A0A979FRC1"/>
<organism evidence="1 2">
    <name type="scientific">Hyalella azteca</name>
    <name type="common">Amphipod</name>
    <dbReference type="NCBI Taxonomy" id="294128"/>
    <lineage>
        <taxon>Eukaryota</taxon>
        <taxon>Metazoa</taxon>
        <taxon>Ecdysozoa</taxon>
        <taxon>Arthropoda</taxon>
        <taxon>Crustacea</taxon>
        <taxon>Multicrustacea</taxon>
        <taxon>Malacostraca</taxon>
        <taxon>Eumalacostraca</taxon>
        <taxon>Peracarida</taxon>
        <taxon>Amphipoda</taxon>
        <taxon>Senticaudata</taxon>
        <taxon>Talitrida</taxon>
        <taxon>Talitroidea</taxon>
        <taxon>Hyalellidae</taxon>
        <taxon>Hyalella</taxon>
    </lineage>
</organism>
<sequence>MCVGGLCRVLGDWGAVVLMQEHHPLHPLLHYIYERLAAHCITPPELRSFLRLGDPLNCRSIEAFNCNDEATHRGPVPLARVRTLVAMKTFSK</sequence>
<reference evidence="2" key="1">
    <citation type="submission" date="2025-08" db="UniProtKB">
        <authorList>
            <consortium name="RefSeq"/>
        </authorList>
    </citation>
    <scope>IDENTIFICATION</scope>
    <source>
        <tissue evidence="2">Whole organism</tissue>
    </source>
</reference>
<accession>A0A979FRC1</accession>
<evidence type="ECO:0000313" key="2">
    <source>
        <dbReference type="RefSeq" id="XP_047739016.1"/>
    </source>
</evidence>